<comment type="caution">
    <text evidence="1">The sequence shown here is derived from an EMBL/GenBank/DDBJ whole genome shotgun (WGS) entry which is preliminary data.</text>
</comment>
<dbReference type="EMBL" id="JAEAOA010001832">
    <property type="protein sequence ID" value="KAK3608303.1"/>
    <property type="molecule type" value="Genomic_DNA"/>
</dbReference>
<organism evidence="1 2">
    <name type="scientific">Potamilus streckersoni</name>
    <dbReference type="NCBI Taxonomy" id="2493646"/>
    <lineage>
        <taxon>Eukaryota</taxon>
        <taxon>Metazoa</taxon>
        <taxon>Spiralia</taxon>
        <taxon>Lophotrochozoa</taxon>
        <taxon>Mollusca</taxon>
        <taxon>Bivalvia</taxon>
        <taxon>Autobranchia</taxon>
        <taxon>Heteroconchia</taxon>
        <taxon>Palaeoheterodonta</taxon>
        <taxon>Unionida</taxon>
        <taxon>Unionoidea</taxon>
        <taxon>Unionidae</taxon>
        <taxon>Ambleminae</taxon>
        <taxon>Lampsilini</taxon>
        <taxon>Potamilus</taxon>
    </lineage>
</organism>
<evidence type="ECO:0000313" key="2">
    <source>
        <dbReference type="Proteomes" id="UP001195483"/>
    </source>
</evidence>
<sequence>MWKISGIWQEIDKPHNPYLFAEKSVPQHTDVSLCIQKAKHDGPTAAHTVIRYVEKKSSQETQVAQEHLYVHLKYMPRSSKEKILLKQVGFH</sequence>
<keyword evidence="2" id="KW-1185">Reference proteome</keyword>
<accession>A0AAE0TEM7</accession>
<name>A0AAE0TEM7_9BIVA</name>
<gene>
    <name evidence="1" type="ORF">CHS0354_030753</name>
</gene>
<reference evidence="1" key="2">
    <citation type="journal article" date="2021" name="Genome Biol. Evol.">
        <title>Developing a high-quality reference genome for a parasitic bivalve with doubly uniparental inheritance (Bivalvia: Unionida).</title>
        <authorList>
            <person name="Smith C.H."/>
        </authorList>
    </citation>
    <scope>NUCLEOTIDE SEQUENCE</scope>
    <source>
        <strain evidence="1">CHS0354</strain>
        <tissue evidence="1">Mantle</tissue>
    </source>
</reference>
<reference evidence="1" key="3">
    <citation type="submission" date="2023-05" db="EMBL/GenBank/DDBJ databases">
        <authorList>
            <person name="Smith C.H."/>
        </authorList>
    </citation>
    <scope>NUCLEOTIDE SEQUENCE</scope>
    <source>
        <strain evidence="1">CHS0354</strain>
        <tissue evidence="1">Mantle</tissue>
    </source>
</reference>
<reference evidence="1" key="1">
    <citation type="journal article" date="2021" name="Genome Biol. Evol.">
        <title>A High-Quality Reference Genome for a Parasitic Bivalve with Doubly Uniparental Inheritance (Bivalvia: Unionida).</title>
        <authorList>
            <person name="Smith C.H."/>
        </authorList>
    </citation>
    <scope>NUCLEOTIDE SEQUENCE</scope>
    <source>
        <strain evidence="1">CHS0354</strain>
    </source>
</reference>
<dbReference type="AlphaFoldDB" id="A0AAE0TEM7"/>
<evidence type="ECO:0000313" key="1">
    <source>
        <dbReference type="EMBL" id="KAK3608303.1"/>
    </source>
</evidence>
<protein>
    <submittedName>
        <fullName evidence="1">Uncharacterized protein</fullName>
    </submittedName>
</protein>
<proteinExistence type="predicted"/>
<dbReference type="Proteomes" id="UP001195483">
    <property type="component" value="Unassembled WGS sequence"/>
</dbReference>